<sequence length="270" mass="29878">MRTVFWALNLILVVLATSARAGEVDRLYVIDCGWAHAADQSLWSPGVNVGVPIDFSDNCYLIHHNTEGYLLWDTGITDRLVAVPDGINVPALSQTWHRSQTLAAALATLGVKPADVRYLAISHVHPDHVGNVEEFPDAILIMQKAEWEYGQKLPLKPFSPKNKLELIEGDKDLFGDGSLTMLSTPGHTPGHQSLLVRLKKTGDVVLSGDAVHFQSNWDDRRVPGFNADKAQSTASMEKLAHVLANKHAQLWINHDKPSSDARRHAPEFYD</sequence>
<dbReference type="CDD" id="cd07729">
    <property type="entry name" value="AHL_lactonase_MBL-fold"/>
    <property type="match status" value="1"/>
</dbReference>
<evidence type="ECO:0000313" key="8">
    <source>
        <dbReference type="Proteomes" id="UP000189935"/>
    </source>
</evidence>
<evidence type="ECO:0000256" key="1">
    <source>
        <dbReference type="ARBA" id="ARBA00007749"/>
    </source>
</evidence>
<comment type="similarity">
    <text evidence="1">Belongs to the metallo-beta-lactamase superfamily.</text>
</comment>
<evidence type="ECO:0000256" key="5">
    <source>
        <dbReference type="SAM" id="SignalP"/>
    </source>
</evidence>
<proteinExistence type="inferred from homology"/>
<dbReference type="Proteomes" id="UP000189935">
    <property type="component" value="Chromosome I"/>
</dbReference>
<dbReference type="PANTHER" id="PTHR42978:SF3">
    <property type="entry name" value="BLR3078 PROTEIN"/>
    <property type="match status" value="1"/>
</dbReference>
<dbReference type="Pfam" id="PF00753">
    <property type="entry name" value="Lactamase_B"/>
    <property type="match status" value="1"/>
</dbReference>
<dbReference type="RefSeq" id="WP_079541722.1">
    <property type="nucleotide sequence ID" value="NZ_LT670844.1"/>
</dbReference>
<gene>
    <name evidence="7" type="ORF">SAMN05444159_4599</name>
</gene>
<name>A0A1M6WLU6_9BRAD</name>
<dbReference type="SMART" id="SM00849">
    <property type="entry name" value="Lactamase_B"/>
    <property type="match status" value="1"/>
</dbReference>
<dbReference type="GO" id="GO:0016787">
    <property type="term" value="F:hydrolase activity"/>
    <property type="evidence" value="ECO:0007669"/>
    <property type="project" value="UniProtKB-KW"/>
</dbReference>
<keyword evidence="5" id="KW-0732">Signal</keyword>
<dbReference type="InterPro" id="IPR001279">
    <property type="entry name" value="Metallo-B-lactamas"/>
</dbReference>
<dbReference type="InterPro" id="IPR036866">
    <property type="entry name" value="RibonucZ/Hydroxyglut_hydro"/>
</dbReference>
<keyword evidence="3" id="KW-0378">Hydrolase</keyword>
<protein>
    <submittedName>
        <fullName evidence="7">Glyoxylase, beta-lactamase superfamily II</fullName>
    </submittedName>
</protein>
<evidence type="ECO:0000313" key="7">
    <source>
        <dbReference type="EMBL" id="SHK94576.1"/>
    </source>
</evidence>
<dbReference type="OrthoDB" id="9773738at2"/>
<evidence type="ECO:0000256" key="3">
    <source>
        <dbReference type="ARBA" id="ARBA00022801"/>
    </source>
</evidence>
<evidence type="ECO:0000256" key="4">
    <source>
        <dbReference type="ARBA" id="ARBA00022833"/>
    </source>
</evidence>
<keyword evidence="2" id="KW-0479">Metal-binding</keyword>
<dbReference type="PANTHER" id="PTHR42978">
    <property type="entry name" value="QUORUM-QUENCHING LACTONASE YTNP-RELATED-RELATED"/>
    <property type="match status" value="1"/>
</dbReference>
<evidence type="ECO:0000256" key="2">
    <source>
        <dbReference type="ARBA" id="ARBA00022723"/>
    </source>
</evidence>
<feature type="domain" description="Metallo-beta-lactamase" evidence="6">
    <location>
        <begin position="56"/>
        <end position="254"/>
    </location>
</feature>
<dbReference type="Gene3D" id="3.60.15.10">
    <property type="entry name" value="Ribonuclease Z/Hydroxyacylglutathione hydrolase-like"/>
    <property type="match status" value="1"/>
</dbReference>
<dbReference type="EMBL" id="LT670844">
    <property type="protein sequence ID" value="SHK94576.1"/>
    <property type="molecule type" value="Genomic_DNA"/>
</dbReference>
<feature type="chain" id="PRO_5012703283" evidence="5">
    <location>
        <begin position="22"/>
        <end position="270"/>
    </location>
</feature>
<dbReference type="SUPFAM" id="SSF56281">
    <property type="entry name" value="Metallo-hydrolase/oxidoreductase"/>
    <property type="match status" value="1"/>
</dbReference>
<accession>A0A1M6WLU6</accession>
<reference evidence="7 8" key="1">
    <citation type="submission" date="2016-11" db="EMBL/GenBank/DDBJ databases">
        <authorList>
            <person name="Jaros S."/>
            <person name="Januszkiewicz K."/>
            <person name="Wedrychowicz H."/>
        </authorList>
    </citation>
    <scope>NUCLEOTIDE SEQUENCE [LARGE SCALE GENOMIC DNA]</scope>
    <source>
        <strain evidence="7 8">GAS499</strain>
    </source>
</reference>
<dbReference type="InterPro" id="IPR051013">
    <property type="entry name" value="MBL_superfamily_lactonases"/>
</dbReference>
<feature type="signal peptide" evidence="5">
    <location>
        <begin position="1"/>
        <end position="21"/>
    </location>
</feature>
<dbReference type="GO" id="GO:0046872">
    <property type="term" value="F:metal ion binding"/>
    <property type="evidence" value="ECO:0007669"/>
    <property type="project" value="UniProtKB-KW"/>
</dbReference>
<organism evidence="7 8">
    <name type="scientific">Bradyrhizobium lablabi</name>
    <dbReference type="NCBI Taxonomy" id="722472"/>
    <lineage>
        <taxon>Bacteria</taxon>
        <taxon>Pseudomonadati</taxon>
        <taxon>Pseudomonadota</taxon>
        <taxon>Alphaproteobacteria</taxon>
        <taxon>Hyphomicrobiales</taxon>
        <taxon>Nitrobacteraceae</taxon>
        <taxon>Bradyrhizobium</taxon>
    </lineage>
</organism>
<dbReference type="AlphaFoldDB" id="A0A1M6WLU6"/>
<evidence type="ECO:0000259" key="6">
    <source>
        <dbReference type="SMART" id="SM00849"/>
    </source>
</evidence>
<keyword evidence="4" id="KW-0862">Zinc</keyword>